<protein>
    <submittedName>
        <fullName evidence="1">Uncharacterized protein</fullName>
    </submittedName>
</protein>
<sequence>MTMHSIKYSDMDNIGGTALMRGKRVTVVGSGKTTFERIMYMRDRCTKFETPFFPFFANPRAAVTDSLRTSGGNRLRLVFSHFVFFEPTTTDFSLFVFFEPVVTTDFSRFAFFIDDDKLLLLRLLQIGGDNKLLHLRPLESLAASFSISVGVQLQEDLALG</sequence>
<dbReference type="Proteomes" id="UP000734854">
    <property type="component" value="Unassembled WGS sequence"/>
</dbReference>
<dbReference type="EMBL" id="JACMSC010000005">
    <property type="protein sequence ID" value="KAG6520885.1"/>
    <property type="molecule type" value="Genomic_DNA"/>
</dbReference>
<reference evidence="1 2" key="1">
    <citation type="submission" date="2020-08" db="EMBL/GenBank/DDBJ databases">
        <title>Plant Genome Project.</title>
        <authorList>
            <person name="Zhang R.-G."/>
        </authorList>
    </citation>
    <scope>NUCLEOTIDE SEQUENCE [LARGE SCALE GENOMIC DNA]</scope>
    <source>
        <tissue evidence="1">Rhizome</tissue>
    </source>
</reference>
<proteinExistence type="predicted"/>
<dbReference type="AlphaFoldDB" id="A0A8J5HCD0"/>
<accession>A0A8J5HCD0</accession>
<organism evidence="1 2">
    <name type="scientific">Zingiber officinale</name>
    <name type="common">Ginger</name>
    <name type="synonym">Amomum zingiber</name>
    <dbReference type="NCBI Taxonomy" id="94328"/>
    <lineage>
        <taxon>Eukaryota</taxon>
        <taxon>Viridiplantae</taxon>
        <taxon>Streptophyta</taxon>
        <taxon>Embryophyta</taxon>
        <taxon>Tracheophyta</taxon>
        <taxon>Spermatophyta</taxon>
        <taxon>Magnoliopsida</taxon>
        <taxon>Liliopsida</taxon>
        <taxon>Zingiberales</taxon>
        <taxon>Zingiberaceae</taxon>
        <taxon>Zingiber</taxon>
    </lineage>
</organism>
<evidence type="ECO:0000313" key="2">
    <source>
        <dbReference type="Proteomes" id="UP000734854"/>
    </source>
</evidence>
<keyword evidence="2" id="KW-1185">Reference proteome</keyword>
<gene>
    <name evidence="1" type="ORF">ZIOFF_017947</name>
</gene>
<comment type="caution">
    <text evidence="1">The sequence shown here is derived from an EMBL/GenBank/DDBJ whole genome shotgun (WGS) entry which is preliminary data.</text>
</comment>
<evidence type="ECO:0000313" key="1">
    <source>
        <dbReference type="EMBL" id="KAG6520885.1"/>
    </source>
</evidence>
<name>A0A8J5HCD0_ZINOF</name>